<dbReference type="EC" id="3.4.-.-" evidence="8"/>
<feature type="binding site" evidence="8">
    <location>
        <position position="248"/>
    </location>
    <ligand>
        <name>Zn(2+)</name>
        <dbReference type="ChEBI" id="CHEBI:29105"/>
        <note>catalytic</note>
    </ligand>
</feature>
<dbReference type="Gene3D" id="1.25.40.10">
    <property type="entry name" value="Tetratricopeptide repeat domain"/>
    <property type="match status" value="1"/>
</dbReference>
<comment type="similarity">
    <text evidence="8">Belongs to the peptidase M48 family. BepA subfamily.</text>
</comment>
<accession>A0A3M4M6A1</accession>
<reference evidence="10 11" key="1">
    <citation type="submission" date="2018-08" db="EMBL/GenBank/DDBJ databases">
        <title>Recombination of ecologically and evolutionarily significant loci maintains genetic cohesion in the Pseudomonas syringae species complex.</title>
        <authorList>
            <person name="Dillon M."/>
            <person name="Thakur S."/>
            <person name="Almeida R.N.D."/>
            <person name="Weir B.S."/>
            <person name="Guttman D.S."/>
        </authorList>
    </citation>
    <scope>NUCLEOTIDE SEQUENCE [LARGE SCALE GENOMIC DNA]</scope>
    <source>
        <strain evidence="10 11">ICMP 3353</strain>
    </source>
</reference>
<comment type="cofactor">
    <cofactor evidence="8">
        <name>Zn(2+)</name>
        <dbReference type="ChEBI" id="CHEBI:29105"/>
    </cofactor>
    <text evidence="8">Binds 1 zinc ion per subunit.</text>
</comment>
<dbReference type="AlphaFoldDB" id="A0A3M4M6A1"/>
<gene>
    <name evidence="10" type="ORF">ALQ04_100019</name>
</gene>
<dbReference type="GO" id="GO:0008270">
    <property type="term" value="F:zinc ion binding"/>
    <property type="evidence" value="ECO:0007669"/>
    <property type="project" value="UniProtKB-UniRule"/>
</dbReference>
<dbReference type="GO" id="GO:0004222">
    <property type="term" value="F:metalloendopeptidase activity"/>
    <property type="evidence" value="ECO:0007669"/>
    <property type="project" value="InterPro"/>
</dbReference>
<evidence type="ECO:0000259" key="9">
    <source>
        <dbReference type="Pfam" id="PF01435"/>
    </source>
</evidence>
<dbReference type="HAMAP" id="MF_00997">
    <property type="entry name" value="Protease_BepA"/>
    <property type="match status" value="1"/>
</dbReference>
<comment type="subcellular location">
    <subcellularLocation>
        <location evidence="8">Periplasm</location>
    </subcellularLocation>
</comment>
<dbReference type="InterPro" id="IPR011990">
    <property type="entry name" value="TPR-like_helical_dom_sf"/>
</dbReference>
<evidence type="ECO:0000313" key="11">
    <source>
        <dbReference type="Proteomes" id="UP000277236"/>
    </source>
</evidence>
<evidence type="ECO:0000256" key="7">
    <source>
        <dbReference type="ARBA" id="ARBA00023049"/>
    </source>
</evidence>
<keyword evidence="2 8" id="KW-0479">Metal-binding</keyword>
<feature type="domain" description="Peptidase M48" evidence="9">
    <location>
        <begin position="188"/>
        <end position="372"/>
    </location>
</feature>
<feature type="binding site" evidence="8">
    <location>
        <position position="314"/>
    </location>
    <ligand>
        <name>Zn(2+)</name>
        <dbReference type="ChEBI" id="CHEBI:29105"/>
        <note>catalytic</note>
    </ligand>
</feature>
<dbReference type="Pfam" id="PF01435">
    <property type="entry name" value="Peptidase_M48"/>
    <property type="match status" value="1"/>
</dbReference>
<evidence type="ECO:0000256" key="1">
    <source>
        <dbReference type="ARBA" id="ARBA00022670"/>
    </source>
</evidence>
<feature type="binding site" evidence="8">
    <location>
        <position position="252"/>
    </location>
    <ligand>
        <name>Zn(2+)</name>
        <dbReference type="ChEBI" id="CHEBI:29105"/>
        <note>catalytic</note>
    </ligand>
</feature>
<dbReference type="EMBL" id="RBRE01000016">
    <property type="protein sequence ID" value="RMQ49458.1"/>
    <property type="molecule type" value="Genomic_DNA"/>
</dbReference>
<feature type="active site" evidence="8">
    <location>
        <position position="249"/>
    </location>
</feature>
<proteinExistence type="inferred from homology"/>
<sequence length="598" mass="66590">MGLFMQQRMPGQPGKGSEIPLRSGIGRHDFQYSATGQTVEFHLGLEQRQRAIETASIEFGITHLGPHYSVRHRFSPGGHIELKSTRKNVFRHFRQAARIPHSGQHAIEPATVSVLQLRASCMNFLRPTLLTLACLLATPSMADDLPSLGDASSAIVSPEQEHQLGRAWLGLLRAQVGQLSDPQLKDFVETSVYRLAETSQVQDRRLEFILINSPQLNAFAAPGGIIGVNGGLFLNAQTEGEYASVMAHELAHLSQRHFARGVEAQQRMQVPVMAAMLAGIVMAAAGAGDAGIAAIAGSQAAAIQEQRRFSRQNEQEADRIGILNLEKAGYDPRNMPTMFERLMRQYRFDAKPPEFLLTHPVSESRIADTRNRAEQARPGGREDSLLYQLMRARVALIYEETPGISAKRFRAQLVENPNSDSARYGLAIAQIKGGQLNEARESLKPLLTKAPNDITYNLTQIDLDITNNRLADAQQRVDRMLTLYPGNYPLNDVRVDVLLKQNRTAEAEKALETLLKTRSDDPDIWYVVAETRGLNGNTIGLHQARAEYFALVGDFRQAIQQLEFAKRRASNNFQLASRIDARQKDLIEQERMVKGMMN</sequence>
<dbReference type="Gene3D" id="3.30.2010.10">
    <property type="entry name" value="Metalloproteases ('zincins'), catalytic domain"/>
    <property type="match status" value="1"/>
</dbReference>
<keyword evidence="7 8" id="KW-0482">Metalloprotease</keyword>
<dbReference type="InterPro" id="IPR051156">
    <property type="entry name" value="Mito/Outer_Membr_Metalloprot"/>
</dbReference>
<dbReference type="PANTHER" id="PTHR22726">
    <property type="entry name" value="METALLOENDOPEPTIDASE OMA1"/>
    <property type="match status" value="1"/>
</dbReference>
<dbReference type="Proteomes" id="UP000277236">
    <property type="component" value="Unassembled WGS sequence"/>
</dbReference>
<dbReference type="GO" id="GO:0042597">
    <property type="term" value="C:periplasmic space"/>
    <property type="evidence" value="ECO:0007669"/>
    <property type="project" value="UniProtKB-SubCell"/>
</dbReference>
<dbReference type="SUPFAM" id="SSF48452">
    <property type="entry name" value="TPR-like"/>
    <property type="match status" value="1"/>
</dbReference>
<keyword evidence="3 8" id="KW-0732">Signal</keyword>
<evidence type="ECO:0000256" key="5">
    <source>
        <dbReference type="ARBA" id="ARBA00022801"/>
    </source>
</evidence>
<keyword evidence="4 8" id="KW-0574">Periplasm</keyword>
<comment type="function">
    <text evidence="8">Functions as both a chaperone and a metalloprotease. Maintains the integrity of the outer membrane by promoting either the assembly or the elimination of outer membrane proteins, depending on their folding state.</text>
</comment>
<keyword evidence="5 8" id="KW-0378">Hydrolase</keyword>
<feature type="active site" description="Proton donor" evidence="8">
    <location>
        <position position="318"/>
    </location>
</feature>
<comment type="caution">
    <text evidence="10">The sequence shown here is derived from an EMBL/GenBank/DDBJ whole genome shotgun (WGS) entry which is preliminary data.</text>
</comment>
<dbReference type="PANTHER" id="PTHR22726:SF1">
    <property type="entry name" value="METALLOENDOPEPTIDASE OMA1, MITOCHONDRIAL"/>
    <property type="match status" value="1"/>
</dbReference>
<dbReference type="GO" id="GO:0051603">
    <property type="term" value="P:proteolysis involved in protein catabolic process"/>
    <property type="evidence" value="ECO:0007669"/>
    <property type="project" value="TreeGrafter"/>
</dbReference>
<protein>
    <recommendedName>
        <fullName evidence="8">Putative beta-barrel assembly-enhancing protease</fullName>
        <ecNumber evidence="8">3.4.-.-</ecNumber>
    </recommendedName>
</protein>
<name>A0A3M4M6A1_PSECI</name>
<organism evidence="10 11">
    <name type="scientific">Pseudomonas cichorii</name>
    <dbReference type="NCBI Taxonomy" id="36746"/>
    <lineage>
        <taxon>Bacteria</taxon>
        <taxon>Pseudomonadati</taxon>
        <taxon>Pseudomonadota</taxon>
        <taxon>Gammaproteobacteria</taxon>
        <taxon>Pseudomonadales</taxon>
        <taxon>Pseudomonadaceae</taxon>
        <taxon>Pseudomonas</taxon>
    </lineage>
</organism>
<evidence type="ECO:0000256" key="4">
    <source>
        <dbReference type="ARBA" id="ARBA00022764"/>
    </source>
</evidence>
<evidence type="ECO:0000256" key="6">
    <source>
        <dbReference type="ARBA" id="ARBA00022833"/>
    </source>
</evidence>
<evidence type="ECO:0000256" key="3">
    <source>
        <dbReference type="ARBA" id="ARBA00022729"/>
    </source>
</evidence>
<dbReference type="Pfam" id="PF14559">
    <property type="entry name" value="TPR_19"/>
    <property type="match status" value="2"/>
</dbReference>
<dbReference type="GO" id="GO:0016020">
    <property type="term" value="C:membrane"/>
    <property type="evidence" value="ECO:0007669"/>
    <property type="project" value="InterPro"/>
</dbReference>
<evidence type="ECO:0000256" key="2">
    <source>
        <dbReference type="ARBA" id="ARBA00022723"/>
    </source>
</evidence>
<dbReference type="InterPro" id="IPR001915">
    <property type="entry name" value="Peptidase_M48"/>
</dbReference>
<dbReference type="InterPro" id="IPR030873">
    <property type="entry name" value="Protease_BepA"/>
</dbReference>
<keyword evidence="1 8" id="KW-0645">Protease</keyword>
<evidence type="ECO:0000256" key="8">
    <source>
        <dbReference type="HAMAP-Rule" id="MF_00997"/>
    </source>
</evidence>
<keyword evidence="6 8" id="KW-0862">Zinc</keyword>
<evidence type="ECO:0000313" key="10">
    <source>
        <dbReference type="EMBL" id="RMQ49458.1"/>
    </source>
</evidence>
<dbReference type="CDD" id="cd07324">
    <property type="entry name" value="M48C_Oma1-like"/>
    <property type="match status" value="1"/>
</dbReference>